<name>A0A6C0EWL0_9ZZZZ</name>
<feature type="compositionally biased region" description="Basic residues" evidence="1">
    <location>
        <begin position="172"/>
        <end position="181"/>
    </location>
</feature>
<organism evidence="2">
    <name type="scientific">viral metagenome</name>
    <dbReference type="NCBI Taxonomy" id="1070528"/>
    <lineage>
        <taxon>unclassified sequences</taxon>
        <taxon>metagenomes</taxon>
        <taxon>organismal metagenomes</taxon>
    </lineage>
</organism>
<feature type="compositionally biased region" description="Low complexity" evidence="1">
    <location>
        <begin position="12"/>
        <end position="25"/>
    </location>
</feature>
<evidence type="ECO:0000313" key="2">
    <source>
        <dbReference type="EMBL" id="QHT33142.1"/>
    </source>
</evidence>
<feature type="region of interest" description="Disordered" evidence="1">
    <location>
        <begin position="218"/>
        <end position="241"/>
    </location>
</feature>
<reference evidence="2" key="1">
    <citation type="journal article" date="2020" name="Nature">
        <title>Giant virus diversity and host interactions through global metagenomics.</title>
        <authorList>
            <person name="Schulz F."/>
            <person name="Roux S."/>
            <person name="Paez-Espino D."/>
            <person name="Jungbluth S."/>
            <person name="Walsh D.A."/>
            <person name="Denef V.J."/>
            <person name="McMahon K.D."/>
            <person name="Konstantinidis K.T."/>
            <person name="Eloe-Fadrosh E.A."/>
            <person name="Kyrpides N.C."/>
            <person name="Woyke T."/>
        </authorList>
    </citation>
    <scope>NUCLEOTIDE SEQUENCE</scope>
    <source>
        <strain evidence="2">GVMAG-M-3300009161-34</strain>
    </source>
</reference>
<dbReference type="AlphaFoldDB" id="A0A6C0EWL0"/>
<feature type="compositionally biased region" description="Low complexity" evidence="1">
    <location>
        <begin position="138"/>
        <end position="159"/>
    </location>
</feature>
<dbReference type="EMBL" id="MN738958">
    <property type="protein sequence ID" value="QHT33142.1"/>
    <property type="molecule type" value="Genomic_DNA"/>
</dbReference>
<evidence type="ECO:0000256" key="1">
    <source>
        <dbReference type="SAM" id="MobiDB-lite"/>
    </source>
</evidence>
<evidence type="ECO:0008006" key="3">
    <source>
        <dbReference type="Google" id="ProtNLM"/>
    </source>
</evidence>
<feature type="compositionally biased region" description="Polar residues" evidence="1">
    <location>
        <begin position="59"/>
        <end position="71"/>
    </location>
</feature>
<feature type="compositionally biased region" description="Low complexity" evidence="1">
    <location>
        <begin position="218"/>
        <end position="236"/>
    </location>
</feature>
<accession>A0A6C0EWL0</accession>
<feature type="region of interest" description="Disordered" evidence="1">
    <location>
        <begin position="120"/>
        <end position="193"/>
    </location>
</feature>
<sequence>MEDTQNKSKAMPTATAIATTTIAPTNGGEISPNIVIEKKKRGRKKNPVILVAPVPANTLPLNDSSSNSENTIVPEKKPRKKRTVKPKVVAGEVAGVGAGAGVDASTGEGDESAIAPIKKRKRRVCKNQDSKLNTVSVNNTDPNATGDNNTNDNNEDSINASTNANPPEEKVAKKRGRKPKGGKIITHLVDDNNNTNDMPNIILHLKCSLSSIKNNDSNSLDDSANNNSNIESYNSSKLTGSEINTGMRNNIEPCRKSLHNVEESINNNNNKNNNNNNNNPNVVVTATAIPNNSILSNYTNSSMFKVYDPNISLQDGNSNSNNGSNSTGDFSLSEKCMRRPEDSRFSANACNLTNSSNSINSNMFNITYSPNINAYNNNNGSNDCIMTCGNNINDIYSGKDRDRDRDNEDDTDTANINEREIWRKINQLKLSFHKSDICQNIGGTQRSACFWCTCEFDSPAIYIPKSCSKEGYQVYGCFCSPECAAAFLMNENIDTSTRFERYHLLNSVYGKIYKYEKSIKIAPNPYYLLNKYYGNLTIQEYRKLFHSDQMIYVVNKPLTHILPELYEDNNDFLLNTKIIPTHSVNIKKNKPLKSNILNNAFGIN</sequence>
<feature type="region of interest" description="Disordered" evidence="1">
    <location>
        <begin position="1"/>
        <end position="30"/>
    </location>
</feature>
<feature type="region of interest" description="Disordered" evidence="1">
    <location>
        <begin position="56"/>
        <end position="88"/>
    </location>
</feature>
<proteinExistence type="predicted"/>
<protein>
    <recommendedName>
        <fullName evidence="3">MYM-type domain-containing protein</fullName>
    </recommendedName>
</protein>